<reference evidence="1" key="3">
    <citation type="submission" date="2020-02" db="EMBL/GenBank/DDBJ databases">
        <authorList>
            <person name="Matsumoto Y."/>
            <person name="Motooka D."/>
            <person name="Nakamura S."/>
        </authorList>
    </citation>
    <scope>NUCLEOTIDE SEQUENCE</scope>
    <source>
        <strain evidence="1">JCM 6377</strain>
    </source>
</reference>
<dbReference type="Proteomes" id="UP000220914">
    <property type="component" value="Unassembled WGS sequence"/>
</dbReference>
<dbReference type="AlphaFoldDB" id="A0A2A7MSS1"/>
<evidence type="ECO:0000313" key="1">
    <source>
        <dbReference type="EMBL" id="GFG50793.1"/>
    </source>
</evidence>
<proteinExistence type="predicted"/>
<keyword evidence="3" id="KW-1185">Reference proteome</keyword>
<accession>A0A2A7MSS1</accession>
<dbReference type="Proteomes" id="UP000465302">
    <property type="component" value="Unassembled WGS sequence"/>
</dbReference>
<dbReference type="EMBL" id="PDCP01000060">
    <property type="protein sequence ID" value="PEG34600.1"/>
    <property type="molecule type" value="Genomic_DNA"/>
</dbReference>
<dbReference type="OrthoDB" id="4774444at2"/>
<sequence>MPGEDRREALIAELKIVRKTGLHRLRERIDELPELSQLATVTMGASTADDIETMLRHVFRSYAEGAQGTAIGILLGLELGRRGANPSVLREVAAKRLGYYSVETFRKKPEYNAIAYFADLLLRYASDTERLEVTNPNKVDHIMELISQLTVAEYNELMRRVRHWFSMLVQQP</sequence>
<reference evidence="1 4" key="2">
    <citation type="journal article" date="2019" name="Emerg. Microbes Infect.">
        <title>Comprehensive subspecies identification of 175 nontuberculous mycobacteria species based on 7547 genomic profiles.</title>
        <authorList>
            <person name="Matsumoto Y."/>
            <person name="Kinjo T."/>
            <person name="Motooka D."/>
            <person name="Nabeya D."/>
            <person name="Jung N."/>
            <person name="Uechi K."/>
            <person name="Horii T."/>
            <person name="Iida T."/>
            <person name="Fujita J."/>
            <person name="Nakamura S."/>
        </authorList>
    </citation>
    <scope>NUCLEOTIDE SEQUENCE [LARGE SCALE GENOMIC DNA]</scope>
    <source>
        <strain evidence="1 4">JCM 6377</strain>
    </source>
</reference>
<dbReference type="EMBL" id="BLKS01000001">
    <property type="protein sequence ID" value="GFG50793.1"/>
    <property type="molecule type" value="Genomic_DNA"/>
</dbReference>
<reference evidence="2 3" key="1">
    <citation type="submission" date="2017-10" db="EMBL/GenBank/DDBJ databases">
        <title>The new phylogeny of genus Mycobacterium.</title>
        <authorList>
            <person name="Tortoli E."/>
            <person name="Trovato A."/>
            <person name="Cirillo D.M."/>
        </authorList>
    </citation>
    <scope>NUCLEOTIDE SEQUENCE [LARGE SCALE GENOMIC DNA]</scope>
    <source>
        <strain evidence="2 3">CCUG37673</strain>
    </source>
</reference>
<evidence type="ECO:0000313" key="4">
    <source>
        <dbReference type="Proteomes" id="UP000465302"/>
    </source>
</evidence>
<comment type="caution">
    <text evidence="2">The sequence shown here is derived from an EMBL/GenBank/DDBJ whole genome shotgun (WGS) entry which is preliminary data.</text>
</comment>
<evidence type="ECO:0000313" key="2">
    <source>
        <dbReference type="EMBL" id="PEG34600.1"/>
    </source>
</evidence>
<name>A0A2A7MSS1_MYCAG</name>
<evidence type="ECO:0000313" key="3">
    <source>
        <dbReference type="Proteomes" id="UP000220914"/>
    </source>
</evidence>
<protein>
    <submittedName>
        <fullName evidence="2">Uncharacterized protein</fullName>
    </submittedName>
</protein>
<dbReference type="RefSeq" id="WP_097942746.1">
    <property type="nucleotide sequence ID" value="NZ_BLKS01000001.1"/>
</dbReference>
<organism evidence="2 3">
    <name type="scientific">Mycolicibacterium agri</name>
    <name type="common">Mycobacterium agri</name>
    <dbReference type="NCBI Taxonomy" id="36811"/>
    <lineage>
        <taxon>Bacteria</taxon>
        <taxon>Bacillati</taxon>
        <taxon>Actinomycetota</taxon>
        <taxon>Actinomycetes</taxon>
        <taxon>Mycobacteriales</taxon>
        <taxon>Mycobacteriaceae</taxon>
        <taxon>Mycolicibacterium</taxon>
    </lineage>
</organism>
<gene>
    <name evidence="2" type="ORF">CQY20_24910</name>
    <name evidence="1" type="ORF">MAGR_22340</name>
</gene>